<evidence type="ECO:0000313" key="2">
    <source>
        <dbReference type="EMBL" id="GAX15434.1"/>
    </source>
</evidence>
<evidence type="ECO:0000256" key="1">
    <source>
        <dbReference type="SAM" id="Phobius"/>
    </source>
</evidence>
<sequence>MGVLSKFDVCTYGPLHILTVLSSTAATALTYYATFDCHFLETTTHMEAFVDLDAEFGFRRGVGVWTLEVDENCQGWTSDEELDAPTVVARIFTMVVCIFSVLLLIMLMVPCCSMVGGTAYMQKLGQFLLIMGVLHSLSFMILKADICTSVSGEACQEKINTTINSNYMYAASDCWRKPAGCH</sequence>
<gene>
    <name evidence="2" type="ORF">FisN_8Lh267</name>
</gene>
<dbReference type="Proteomes" id="UP000198406">
    <property type="component" value="Unassembled WGS sequence"/>
</dbReference>
<keyword evidence="1" id="KW-1133">Transmembrane helix</keyword>
<organism evidence="2 3">
    <name type="scientific">Fistulifera solaris</name>
    <name type="common">Oleaginous diatom</name>
    <dbReference type="NCBI Taxonomy" id="1519565"/>
    <lineage>
        <taxon>Eukaryota</taxon>
        <taxon>Sar</taxon>
        <taxon>Stramenopiles</taxon>
        <taxon>Ochrophyta</taxon>
        <taxon>Bacillariophyta</taxon>
        <taxon>Bacillariophyceae</taxon>
        <taxon>Bacillariophycidae</taxon>
        <taxon>Naviculales</taxon>
        <taxon>Naviculaceae</taxon>
        <taxon>Fistulifera</taxon>
    </lineage>
</organism>
<keyword evidence="1" id="KW-0472">Membrane</keyword>
<keyword evidence="1" id="KW-0812">Transmembrane</keyword>
<name>A0A1Z5JN69_FISSO</name>
<comment type="caution">
    <text evidence="2">The sequence shown here is derived from an EMBL/GenBank/DDBJ whole genome shotgun (WGS) entry which is preliminary data.</text>
</comment>
<proteinExistence type="predicted"/>
<dbReference type="InParanoid" id="A0A1Z5JN69"/>
<dbReference type="AlphaFoldDB" id="A0A1Z5JN69"/>
<feature type="transmembrane region" description="Helical" evidence="1">
    <location>
        <begin position="87"/>
        <end position="112"/>
    </location>
</feature>
<feature type="transmembrane region" description="Helical" evidence="1">
    <location>
        <begin position="124"/>
        <end position="142"/>
    </location>
</feature>
<keyword evidence="3" id="KW-1185">Reference proteome</keyword>
<accession>A0A1Z5JN69</accession>
<reference evidence="2 3" key="1">
    <citation type="journal article" date="2015" name="Plant Cell">
        <title>Oil accumulation by the oleaginous diatom Fistulifera solaris as revealed by the genome and transcriptome.</title>
        <authorList>
            <person name="Tanaka T."/>
            <person name="Maeda Y."/>
            <person name="Veluchamy A."/>
            <person name="Tanaka M."/>
            <person name="Abida H."/>
            <person name="Marechal E."/>
            <person name="Bowler C."/>
            <person name="Muto M."/>
            <person name="Sunaga Y."/>
            <person name="Tanaka M."/>
            <person name="Yoshino T."/>
            <person name="Taniguchi T."/>
            <person name="Fukuda Y."/>
            <person name="Nemoto M."/>
            <person name="Matsumoto M."/>
            <person name="Wong P.S."/>
            <person name="Aburatani S."/>
            <person name="Fujibuchi W."/>
        </authorList>
    </citation>
    <scope>NUCLEOTIDE SEQUENCE [LARGE SCALE GENOMIC DNA]</scope>
    <source>
        <strain evidence="2 3">JPCC DA0580</strain>
    </source>
</reference>
<protein>
    <submittedName>
        <fullName evidence="2">Uncharacterized protein</fullName>
    </submittedName>
</protein>
<evidence type="ECO:0000313" key="3">
    <source>
        <dbReference type="Proteomes" id="UP000198406"/>
    </source>
</evidence>
<dbReference type="EMBL" id="BDSP01000092">
    <property type="protein sequence ID" value="GAX15434.1"/>
    <property type="molecule type" value="Genomic_DNA"/>
</dbReference>